<sequence>MKPATGKRFNVNSQAQVAATSLFSLKTVMIAPIVFKTMIAVNIIDQIPI</sequence>
<protein>
    <submittedName>
        <fullName evidence="1">Uncharacterized protein</fullName>
    </submittedName>
</protein>
<name>A0A645BA21_9ZZZZ</name>
<dbReference type="EMBL" id="VSSQ01018768">
    <property type="protein sequence ID" value="MPM62247.1"/>
    <property type="molecule type" value="Genomic_DNA"/>
</dbReference>
<comment type="caution">
    <text evidence="1">The sequence shown here is derived from an EMBL/GenBank/DDBJ whole genome shotgun (WGS) entry which is preliminary data.</text>
</comment>
<dbReference type="AlphaFoldDB" id="A0A645BA21"/>
<evidence type="ECO:0000313" key="1">
    <source>
        <dbReference type="EMBL" id="MPM62247.1"/>
    </source>
</evidence>
<accession>A0A645BA21</accession>
<proteinExistence type="predicted"/>
<organism evidence="1">
    <name type="scientific">bioreactor metagenome</name>
    <dbReference type="NCBI Taxonomy" id="1076179"/>
    <lineage>
        <taxon>unclassified sequences</taxon>
        <taxon>metagenomes</taxon>
        <taxon>ecological metagenomes</taxon>
    </lineage>
</organism>
<gene>
    <name evidence="1" type="ORF">SDC9_109113</name>
</gene>
<reference evidence="1" key="1">
    <citation type="submission" date="2019-08" db="EMBL/GenBank/DDBJ databases">
        <authorList>
            <person name="Kucharzyk K."/>
            <person name="Murdoch R.W."/>
            <person name="Higgins S."/>
            <person name="Loffler F."/>
        </authorList>
    </citation>
    <scope>NUCLEOTIDE SEQUENCE</scope>
</reference>